<dbReference type="eggNOG" id="COG4872">
    <property type="taxonomic scope" value="Bacteria"/>
</dbReference>
<feature type="transmembrane region" description="Helical" evidence="1">
    <location>
        <begin position="39"/>
        <end position="56"/>
    </location>
</feature>
<keyword evidence="1" id="KW-1133">Transmembrane helix</keyword>
<dbReference type="EMBL" id="CAIZ01000163">
    <property type="protein sequence ID" value="CCH71314.1"/>
    <property type="molecule type" value="Genomic_DNA"/>
</dbReference>
<dbReference type="HOGENOM" id="CLU_2620863_0_0_11"/>
<feature type="transmembrane region" description="Helical" evidence="1">
    <location>
        <begin position="12"/>
        <end position="33"/>
    </location>
</feature>
<reference evidence="2 3" key="1">
    <citation type="journal article" date="2013" name="ISME J.">
        <title>A metabolic model for members of the genus Tetrasphaera involved in enhanced biological phosphorus removal.</title>
        <authorList>
            <person name="Kristiansen R."/>
            <person name="Nguyen H.T.T."/>
            <person name="Saunders A.M."/>
            <person name="Nielsen J.L."/>
            <person name="Wimmer R."/>
            <person name="Le V.Q."/>
            <person name="McIlroy S.J."/>
            <person name="Petrovski S."/>
            <person name="Seviour R.J."/>
            <person name="Calteau A."/>
            <person name="Nielsen K.L."/>
            <person name="Nielsen P.H."/>
        </authorList>
    </citation>
    <scope>NUCLEOTIDE SEQUENCE [LARGE SCALE GENOMIC DNA]</scope>
    <source>
        <strain evidence="2 3">Lp2</strain>
    </source>
</reference>
<organism evidence="2 3">
    <name type="scientific">Phycicoccus elongatus Lp2</name>
    <dbReference type="NCBI Taxonomy" id="1193181"/>
    <lineage>
        <taxon>Bacteria</taxon>
        <taxon>Bacillati</taxon>
        <taxon>Actinomycetota</taxon>
        <taxon>Actinomycetes</taxon>
        <taxon>Micrococcales</taxon>
        <taxon>Intrasporangiaceae</taxon>
        <taxon>Phycicoccus</taxon>
    </lineage>
</organism>
<name>N0E6C7_9MICO</name>
<keyword evidence="3" id="KW-1185">Reference proteome</keyword>
<accession>N0E6C7</accession>
<keyword evidence="1" id="KW-0472">Membrane</keyword>
<evidence type="ECO:0000313" key="2">
    <source>
        <dbReference type="EMBL" id="CCH71314.1"/>
    </source>
</evidence>
<sequence>MAVASVHDDLVRTVLATVAILIGMTFQAAAVFAPILSGGLLFIVVGAVLITAGVLADRGRRRLRRRLAPDADHEGRGA</sequence>
<dbReference type="Proteomes" id="UP000013167">
    <property type="component" value="Unassembled WGS sequence"/>
</dbReference>
<evidence type="ECO:0000313" key="3">
    <source>
        <dbReference type="Proteomes" id="UP000013167"/>
    </source>
</evidence>
<dbReference type="AlphaFoldDB" id="N0E6C7"/>
<comment type="caution">
    <text evidence="2">The sequence shown here is derived from an EMBL/GenBank/DDBJ whole genome shotgun (WGS) entry which is preliminary data.</text>
</comment>
<keyword evidence="1" id="KW-0812">Transmembrane</keyword>
<protein>
    <submittedName>
        <fullName evidence="2">Uncharacterized protein</fullName>
    </submittedName>
</protein>
<evidence type="ECO:0000256" key="1">
    <source>
        <dbReference type="SAM" id="Phobius"/>
    </source>
</evidence>
<gene>
    <name evidence="2" type="ORF">BN10_90002</name>
</gene>
<proteinExistence type="predicted"/>